<dbReference type="InterPro" id="IPR036388">
    <property type="entry name" value="WH-like_DNA-bd_sf"/>
</dbReference>
<dbReference type="RefSeq" id="WP_264730074.1">
    <property type="nucleotide sequence ID" value="NZ_JAPDNR010000001.1"/>
</dbReference>
<proteinExistence type="predicted"/>
<dbReference type="NCBIfam" id="TIGR00738">
    <property type="entry name" value="rrf2_super"/>
    <property type="match status" value="1"/>
</dbReference>
<name>A0ABT3IKH0_9BACT</name>
<dbReference type="PROSITE" id="PS51197">
    <property type="entry name" value="HTH_RRF2_2"/>
    <property type="match status" value="1"/>
</dbReference>
<dbReference type="InterPro" id="IPR036390">
    <property type="entry name" value="WH_DNA-bd_sf"/>
</dbReference>
<comment type="caution">
    <text evidence="1">The sequence shown here is derived from an EMBL/GenBank/DDBJ whole genome shotgun (WGS) entry which is preliminary data.</text>
</comment>
<reference evidence="1 2" key="1">
    <citation type="submission" date="2022-10" db="EMBL/GenBank/DDBJ databases">
        <title>Chitinophaga nivalis PC15 sp. nov., isolated from Pyeongchang county, South Korea.</title>
        <authorList>
            <person name="Trinh H.N."/>
        </authorList>
    </citation>
    <scope>NUCLEOTIDE SEQUENCE [LARGE SCALE GENOMIC DNA]</scope>
    <source>
        <strain evidence="1 2">PC14</strain>
    </source>
</reference>
<protein>
    <submittedName>
        <fullName evidence="1">Rrf2 family transcriptional regulator</fullName>
    </submittedName>
</protein>
<dbReference type="EMBL" id="JAPDNS010000001">
    <property type="protein sequence ID" value="MCW3484448.1"/>
    <property type="molecule type" value="Genomic_DNA"/>
</dbReference>
<dbReference type="Pfam" id="PF02082">
    <property type="entry name" value="Rrf2"/>
    <property type="match status" value="1"/>
</dbReference>
<dbReference type="PANTHER" id="PTHR33221">
    <property type="entry name" value="WINGED HELIX-TURN-HELIX TRANSCRIPTIONAL REGULATOR, RRF2 FAMILY"/>
    <property type="match status" value="1"/>
</dbReference>
<dbReference type="SUPFAM" id="SSF46785">
    <property type="entry name" value="Winged helix' DNA-binding domain"/>
    <property type="match status" value="1"/>
</dbReference>
<dbReference type="PANTHER" id="PTHR33221:SF15">
    <property type="entry name" value="HTH-TYPE TRANSCRIPTIONAL REGULATOR YWGB-RELATED"/>
    <property type="match status" value="1"/>
</dbReference>
<evidence type="ECO:0000313" key="2">
    <source>
        <dbReference type="Proteomes" id="UP001207742"/>
    </source>
</evidence>
<dbReference type="Proteomes" id="UP001207742">
    <property type="component" value="Unassembled WGS sequence"/>
</dbReference>
<gene>
    <name evidence="1" type="ORF">OL497_11125</name>
</gene>
<organism evidence="1 2">
    <name type="scientific">Chitinophaga nivalis</name>
    <dbReference type="NCBI Taxonomy" id="2991709"/>
    <lineage>
        <taxon>Bacteria</taxon>
        <taxon>Pseudomonadati</taxon>
        <taxon>Bacteroidota</taxon>
        <taxon>Chitinophagia</taxon>
        <taxon>Chitinophagales</taxon>
        <taxon>Chitinophagaceae</taxon>
        <taxon>Chitinophaga</taxon>
    </lineage>
</organism>
<sequence>MFSKACEYAIRAMIYIAQKGNAGHKVGVKEVAEGIDSPEHFVAKILQQLSRKNLVQSLKGPNGGFFMEADALQTSLADIVLAVDGDGLFTQCGLGLKYCSEKNPCPIHEQYKAIRCLTKDMLERTKVSEFNELLNKGVLHLRK</sequence>
<dbReference type="InterPro" id="IPR000944">
    <property type="entry name" value="Tscrpt_reg_Rrf2"/>
</dbReference>
<evidence type="ECO:0000313" key="1">
    <source>
        <dbReference type="EMBL" id="MCW3484448.1"/>
    </source>
</evidence>
<accession>A0ABT3IKH0</accession>
<keyword evidence="2" id="KW-1185">Reference proteome</keyword>
<dbReference type="Gene3D" id="1.10.10.10">
    <property type="entry name" value="Winged helix-like DNA-binding domain superfamily/Winged helix DNA-binding domain"/>
    <property type="match status" value="1"/>
</dbReference>